<gene>
    <name evidence="1" type="ORF">QQ020_07500</name>
</gene>
<keyword evidence="2" id="KW-1185">Reference proteome</keyword>
<accession>A0ABT8L2F1</accession>
<name>A0ABT8L2F1_9BACT</name>
<organism evidence="1 2">
    <name type="scientific">Agaribacillus aureus</name>
    <dbReference type="NCBI Taxonomy" id="3051825"/>
    <lineage>
        <taxon>Bacteria</taxon>
        <taxon>Pseudomonadati</taxon>
        <taxon>Bacteroidota</taxon>
        <taxon>Cytophagia</taxon>
        <taxon>Cytophagales</taxon>
        <taxon>Splendidivirgaceae</taxon>
        <taxon>Agaribacillus</taxon>
    </lineage>
</organism>
<reference evidence="1" key="1">
    <citation type="submission" date="2023-06" db="EMBL/GenBank/DDBJ databases">
        <title>Genomic of Agaribacillus aureum.</title>
        <authorList>
            <person name="Wang G."/>
        </authorList>
    </citation>
    <scope>NUCLEOTIDE SEQUENCE</scope>
    <source>
        <strain evidence="1">BMA12</strain>
    </source>
</reference>
<comment type="caution">
    <text evidence="1">The sequence shown here is derived from an EMBL/GenBank/DDBJ whole genome shotgun (WGS) entry which is preliminary data.</text>
</comment>
<dbReference type="Gene3D" id="3.10.450.50">
    <property type="match status" value="1"/>
</dbReference>
<dbReference type="EMBL" id="JAUJEB010000001">
    <property type="protein sequence ID" value="MDN5211890.1"/>
    <property type="molecule type" value="Genomic_DNA"/>
</dbReference>
<dbReference type="Proteomes" id="UP001172083">
    <property type="component" value="Unassembled WGS sequence"/>
</dbReference>
<protein>
    <submittedName>
        <fullName evidence="1">Nuclear transport factor 2 family protein</fullName>
    </submittedName>
</protein>
<dbReference type="SUPFAM" id="SSF54427">
    <property type="entry name" value="NTF2-like"/>
    <property type="match status" value="1"/>
</dbReference>
<evidence type="ECO:0000313" key="1">
    <source>
        <dbReference type="EMBL" id="MDN5211890.1"/>
    </source>
</evidence>
<dbReference type="InterPro" id="IPR039437">
    <property type="entry name" value="FrzH/put_lumazine-bd"/>
</dbReference>
<dbReference type="Pfam" id="PF12893">
    <property type="entry name" value="Lumazine_bd_2"/>
    <property type="match status" value="1"/>
</dbReference>
<dbReference type="InterPro" id="IPR032710">
    <property type="entry name" value="NTF2-like_dom_sf"/>
</dbReference>
<sequence length="124" mass="14013">MKTETKNEIVKAITEFIEGADESNLERLDTVLHSAFRNVQYGFFEQTGVFTINRAKYIALVGEKKFGGVERTMDLLSLEVLPNIAMATVKLESVQLTFHSFISLVCEDGVWKVIENFPHVTLKS</sequence>
<dbReference type="RefSeq" id="WP_346757217.1">
    <property type="nucleotide sequence ID" value="NZ_JAUJEB010000001.1"/>
</dbReference>
<evidence type="ECO:0000313" key="2">
    <source>
        <dbReference type="Proteomes" id="UP001172083"/>
    </source>
</evidence>
<proteinExistence type="predicted"/>